<evidence type="ECO:0000313" key="2">
    <source>
        <dbReference type="EMBL" id="KAJ7786349.1"/>
    </source>
</evidence>
<feature type="compositionally biased region" description="Basic and acidic residues" evidence="1">
    <location>
        <begin position="413"/>
        <end position="440"/>
    </location>
</feature>
<dbReference type="Proteomes" id="UP001215598">
    <property type="component" value="Unassembled WGS sequence"/>
</dbReference>
<dbReference type="AlphaFoldDB" id="A0AAD7KIG6"/>
<feature type="compositionally biased region" description="Low complexity" evidence="1">
    <location>
        <begin position="217"/>
        <end position="230"/>
    </location>
</feature>
<name>A0AAD7KIG6_9AGAR</name>
<feature type="compositionally biased region" description="Low complexity" evidence="1">
    <location>
        <begin position="455"/>
        <end position="466"/>
    </location>
</feature>
<feature type="compositionally biased region" description="Polar residues" evidence="1">
    <location>
        <begin position="160"/>
        <end position="171"/>
    </location>
</feature>
<evidence type="ECO:0000313" key="3">
    <source>
        <dbReference type="Proteomes" id="UP001215598"/>
    </source>
</evidence>
<feature type="region of interest" description="Disordered" evidence="1">
    <location>
        <begin position="217"/>
        <end position="482"/>
    </location>
</feature>
<sequence length="618" mass="67747">MRWTDDPRPPSLSSSPDYTTDRLSSPSPSPVYPFPRIHASPSSPSFPQEDYQLSWDPPVDPKVTYSLPSFRSLFPSDDEHPLTSEYDASEFSEQDAARDDAFLTESEDEESDPFSSDSRVTFTVSAERGRWKSDPMPRHALLRITARTTSPAPSPVPSVIQRNISEPAPSTKTPPPEEPAERQASSPPLPEHTSPVLSPISIAVSPMVGSVSPLSVLEPLSPLSLPPSSLAGDHDLDMDLESFPDNDEIPTPMHSETGLGLFDSPPVPPVISQPSPLSPHVALPEPTASVEVIPAASTTSVNTEDHVVPDSAMDVDLPIPKKKKKAVSKKPQEEPLPTVSNEAKSVVPPTTSRVKKAGKAKEKEEAPQPVDKGKKRASQLSLRDEAPKSKKARIGHTPSEASGSRTQTQSRSKYAEQKPSRRIETKDAPAKAKKAVRADPRPPASKTRRKPRPRSPSLSSSSSRSLSPPPEESPRKSAPEIDPELCGMLIECMATSRASSLPMSTLYKTVMQSYPSVKSRGTERECLDIMERVLEGGTISGGGTGVFGKVQSSGKDELDPPLEAQWFYVPERDQDQDRAQLIRSMMPRPAKRSETKKYKQYYYRPLEKISRWDPEEEL</sequence>
<gene>
    <name evidence="2" type="ORF">B0H16DRAFT_1708533</name>
</gene>
<feature type="compositionally biased region" description="Polar residues" evidence="1">
    <location>
        <begin position="399"/>
        <end position="412"/>
    </location>
</feature>
<comment type="caution">
    <text evidence="2">The sequence shown here is derived from an EMBL/GenBank/DDBJ whole genome shotgun (WGS) entry which is preliminary data.</text>
</comment>
<feature type="compositionally biased region" description="Acidic residues" evidence="1">
    <location>
        <begin position="238"/>
        <end position="248"/>
    </location>
</feature>
<reference evidence="2" key="1">
    <citation type="submission" date="2023-03" db="EMBL/GenBank/DDBJ databases">
        <title>Massive genome expansion in bonnet fungi (Mycena s.s.) driven by repeated elements and novel gene families across ecological guilds.</title>
        <authorList>
            <consortium name="Lawrence Berkeley National Laboratory"/>
            <person name="Harder C.B."/>
            <person name="Miyauchi S."/>
            <person name="Viragh M."/>
            <person name="Kuo A."/>
            <person name="Thoen E."/>
            <person name="Andreopoulos B."/>
            <person name="Lu D."/>
            <person name="Skrede I."/>
            <person name="Drula E."/>
            <person name="Henrissat B."/>
            <person name="Morin E."/>
            <person name="Kohler A."/>
            <person name="Barry K."/>
            <person name="LaButti K."/>
            <person name="Morin E."/>
            <person name="Salamov A."/>
            <person name="Lipzen A."/>
            <person name="Mereny Z."/>
            <person name="Hegedus B."/>
            <person name="Baldrian P."/>
            <person name="Stursova M."/>
            <person name="Weitz H."/>
            <person name="Taylor A."/>
            <person name="Grigoriev I.V."/>
            <person name="Nagy L.G."/>
            <person name="Martin F."/>
            <person name="Kauserud H."/>
        </authorList>
    </citation>
    <scope>NUCLEOTIDE SEQUENCE</scope>
    <source>
        <strain evidence="2">CBHHK182m</strain>
    </source>
</reference>
<keyword evidence="3" id="KW-1185">Reference proteome</keyword>
<proteinExistence type="predicted"/>
<protein>
    <submittedName>
        <fullName evidence="2">Uncharacterized protein</fullName>
    </submittedName>
</protein>
<evidence type="ECO:0000256" key="1">
    <source>
        <dbReference type="SAM" id="MobiDB-lite"/>
    </source>
</evidence>
<feature type="region of interest" description="Disordered" evidence="1">
    <location>
        <begin position="142"/>
        <end position="197"/>
    </location>
</feature>
<dbReference type="EMBL" id="JARKIB010000001">
    <property type="protein sequence ID" value="KAJ7786349.1"/>
    <property type="molecule type" value="Genomic_DNA"/>
</dbReference>
<feature type="region of interest" description="Disordered" evidence="1">
    <location>
        <begin position="70"/>
        <end position="121"/>
    </location>
</feature>
<organism evidence="2 3">
    <name type="scientific">Mycena metata</name>
    <dbReference type="NCBI Taxonomy" id="1033252"/>
    <lineage>
        <taxon>Eukaryota</taxon>
        <taxon>Fungi</taxon>
        <taxon>Dikarya</taxon>
        <taxon>Basidiomycota</taxon>
        <taxon>Agaricomycotina</taxon>
        <taxon>Agaricomycetes</taxon>
        <taxon>Agaricomycetidae</taxon>
        <taxon>Agaricales</taxon>
        <taxon>Marasmiineae</taxon>
        <taxon>Mycenaceae</taxon>
        <taxon>Mycena</taxon>
    </lineage>
</organism>
<feature type="compositionally biased region" description="Polar residues" evidence="1">
    <location>
        <begin position="338"/>
        <end position="352"/>
    </location>
</feature>
<feature type="region of interest" description="Disordered" evidence="1">
    <location>
        <begin position="1"/>
        <end position="58"/>
    </location>
</feature>
<accession>A0AAD7KIG6</accession>